<reference evidence="1 2" key="1">
    <citation type="submission" date="2024-09" db="EMBL/GenBank/DDBJ databases">
        <authorList>
            <person name="Sun Q."/>
            <person name="Mori K."/>
        </authorList>
    </citation>
    <scope>NUCLEOTIDE SEQUENCE [LARGE SCALE GENOMIC DNA]</scope>
    <source>
        <strain evidence="1 2">TBRC 1432</strain>
    </source>
</reference>
<dbReference type="Gene3D" id="1.25.10.10">
    <property type="entry name" value="Leucine-rich Repeat Variant"/>
    <property type="match status" value="2"/>
</dbReference>
<proteinExistence type="predicted"/>
<dbReference type="InterPro" id="IPR016024">
    <property type="entry name" value="ARM-type_fold"/>
</dbReference>
<accession>A0ABV6MJS1</accession>
<dbReference type="RefSeq" id="WP_273939322.1">
    <property type="nucleotide sequence ID" value="NZ_CP097263.1"/>
</dbReference>
<dbReference type="SMART" id="SM00567">
    <property type="entry name" value="EZ_HEAT"/>
    <property type="match status" value="3"/>
</dbReference>
<organism evidence="1 2">
    <name type="scientific">Kutzneria chonburiensis</name>
    <dbReference type="NCBI Taxonomy" id="1483604"/>
    <lineage>
        <taxon>Bacteria</taxon>
        <taxon>Bacillati</taxon>
        <taxon>Actinomycetota</taxon>
        <taxon>Actinomycetes</taxon>
        <taxon>Pseudonocardiales</taxon>
        <taxon>Pseudonocardiaceae</taxon>
        <taxon>Kutzneria</taxon>
    </lineage>
</organism>
<dbReference type="Proteomes" id="UP001589810">
    <property type="component" value="Unassembled WGS sequence"/>
</dbReference>
<name>A0ABV6MJS1_9PSEU</name>
<comment type="caution">
    <text evidence="1">The sequence shown here is derived from an EMBL/GenBank/DDBJ whole genome shotgun (WGS) entry which is preliminary data.</text>
</comment>
<dbReference type="EMBL" id="JBHLUD010000001">
    <property type="protein sequence ID" value="MFC0540530.1"/>
    <property type="molecule type" value="Genomic_DNA"/>
</dbReference>
<dbReference type="InterPro" id="IPR004155">
    <property type="entry name" value="PBS_lyase_HEAT"/>
</dbReference>
<protein>
    <submittedName>
        <fullName evidence="1">HEAT repeat domain-containing protein</fullName>
    </submittedName>
</protein>
<evidence type="ECO:0000313" key="2">
    <source>
        <dbReference type="Proteomes" id="UP001589810"/>
    </source>
</evidence>
<dbReference type="SUPFAM" id="SSF48371">
    <property type="entry name" value="ARM repeat"/>
    <property type="match status" value="2"/>
</dbReference>
<keyword evidence="2" id="KW-1185">Reference proteome</keyword>
<gene>
    <name evidence="1" type="ORF">ACFFH7_03505</name>
</gene>
<sequence length="672" mass="71416">MFEGLHEIDWSSMNHSYGTAEEVPELLLAMRSPDADTRDSALSRYYSAVLHQGTVMPSTTASLPFLYELAADAATPDRAAIVDLLVSIGTSAIENGDENYAGEVDFAGARTVMRARAKAFVDLVSDDDERVRRAALPGLALFADNFEPLRDRFTAAAPGPEQLVAVEAMGEQALRVPGLAEQTAAWLAALAVNLDVAAEVRLAAVVQRVRCAPDRIDKDLVPTTIQLMAEMTPSWVPSEPEPPVAPVDGVPPFVPAAFADMQRSNVVHAWTTGPLQALHEALDGRVSERAALLTAQLRSPDLGTRLDGIPLCAKMMTALRGDHSALIALLGEQLGVGAEELAAGAATALQQCYSIAEPAREALAAYVAQHGPQGWAAPRADLRRACQEAARTLAGLGDVRALPSLLLALDDGVDDWRAVGVAGRLTAAADQLVPRLIHQLAGIDLTAQHLHWGASGIMRALAELGDPTAVPALVDTLRSASEQDDSSSMSSALVALARFGPAARSGLDLVRTLAGGDQARADAIATLWAIGRDVDEVVPLLYSLLHDDHHTSKLTTAADVFAEIGPAAVAAVPRLRALLAHDYDWVRIHAASALWAITRDQTVLDTLLQAWSQNPSTGNFVVACLDRMGPAATPALPDLLTQLALPQRGRYRHIDSDEELQRVGRAVVSRLA</sequence>
<dbReference type="InterPro" id="IPR011989">
    <property type="entry name" value="ARM-like"/>
</dbReference>
<evidence type="ECO:0000313" key="1">
    <source>
        <dbReference type="EMBL" id="MFC0540530.1"/>
    </source>
</evidence>